<keyword evidence="2" id="KW-1185">Reference proteome</keyword>
<accession>A0A7Y6TVP7</accession>
<dbReference type="SUPFAM" id="SSF53448">
    <property type="entry name" value="Nucleotide-diphospho-sugar transferases"/>
    <property type="match status" value="1"/>
</dbReference>
<evidence type="ECO:0000313" key="2">
    <source>
        <dbReference type="Proteomes" id="UP000529637"/>
    </source>
</evidence>
<dbReference type="EMBL" id="JABWMJ010000002">
    <property type="protein sequence ID" value="NUZ05151.1"/>
    <property type="molecule type" value="Genomic_DNA"/>
</dbReference>
<organism evidence="1 2">
    <name type="scientific">Piscinibacter koreensis</name>
    <dbReference type="NCBI Taxonomy" id="2742824"/>
    <lineage>
        <taxon>Bacteria</taxon>
        <taxon>Pseudomonadati</taxon>
        <taxon>Pseudomonadota</taxon>
        <taxon>Betaproteobacteria</taxon>
        <taxon>Burkholderiales</taxon>
        <taxon>Sphaerotilaceae</taxon>
        <taxon>Piscinibacter</taxon>
    </lineage>
</organism>
<protein>
    <recommendedName>
        <fullName evidence="3">Glycosyl transferase family 2</fullName>
    </recommendedName>
</protein>
<dbReference type="InterPro" id="IPR029044">
    <property type="entry name" value="Nucleotide-diphossugar_trans"/>
</dbReference>
<gene>
    <name evidence="1" type="ORF">HQN59_05175</name>
</gene>
<dbReference type="Proteomes" id="UP000529637">
    <property type="component" value="Unassembled WGS sequence"/>
</dbReference>
<proteinExistence type="predicted"/>
<sequence>MNRAISPLRFNQMTALRAAIFAYRESVDILARCVATAVAASDGDAVIDVMVNGNEPLATALARRTPSIERAGVAVRVWQLAPGDKSNAWNWYVHHVWSPADLTVFLDGYVYAEPDAFRRLAAALARQPASLAATGVPTRGPSAGRLRREMIEHGGLQGNLHALRRSTMELIRARGFRLPVGTYRTDTVLGAALAFGMAPADTRFDMHAHIAVAADATWDKHMEPWWTYRALGGYLRRMRRQALGQLERRAISFVFGVERRAPERLPPTIEGLVLHWADNRPGEARKLAWRSPLTLRAMKALRAGRDWQAASIPPRLLETGPDDRRGTP</sequence>
<reference evidence="1 2" key="1">
    <citation type="submission" date="2020-06" db="EMBL/GenBank/DDBJ databases">
        <title>Schlegella sp. ID0723 isolated from air conditioner.</title>
        <authorList>
            <person name="Kim D.Y."/>
            <person name="Kim D.-U."/>
        </authorList>
    </citation>
    <scope>NUCLEOTIDE SEQUENCE [LARGE SCALE GENOMIC DNA]</scope>
    <source>
        <strain evidence="1 2">ID0723</strain>
    </source>
</reference>
<evidence type="ECO:0000313" key="1">
    <source>
        <dbReference type="EMBL" id="NUZ05151.1"/>
    </source>
</evidence>
<dbReference type="RefSeq" id="WP_176066777.1">
    <property type="nucleotide sequence ID" value="NZ_JABWMJ010000002.1"/>
</dbReference>
<name>A0A7Y6TVP7_9BURK</name>
<dbReference type="AlphaFoldDB" id="A0A7Y6TVP7"/>
<comment type="caution">
    <text evidence="1">The sequence shown here is derived from an EMBL/GenBank/DDBJ whole genome shotgun (WGS) entry which is preliminary data.</text>
</comment>
<evidence type="ECO:0008006" key="3">
    <source>
        <dbReference type="Google" id="ProtNLM"/>
    </source>
</evidence>